<dbReference type="PANTHER" id="PTHR12815:SF47">
    <property type="entry name" value="TRANSLOCATION AND ASSEMBLY MODULE SUBUNIT TAMA"/>
    <property type="match status" value="1"/>
</dbReference>
<comment type="subcellular location">
    <subcellularLocation>
        <location evidence="1">Cell outer membrane</location>
    </subcellularLocation>
</comment>
<dbReference type="InterPro" id="IPR035243">
    <property type="entry name" value="TamA_POTRA_Dom_1"/>
</dbReference>
<feature type="signal peptide" evidence="11">
    <location>
        <begin position="1"/>
        <end position="25"/>
    </location>
</feature>
<protein>
    <recommendedName>
        <fullName evidence="3">Translocation and assembly module subunit TamA</fullName>
    </recommendedName>
    <alternativeName>
        <fullName evidence="9">Autotransporter assembly factor TamA</fullName>
    </alternativeName>
</protein>
<evidence type="ECO:0000313" key="16">
    <source>
        <dbReference type="Proteomes" id="UP001556170"/>
    </source>
</evidence>
<comment type="subunit">
    <text evidence="10">Interacts with TamB to form the translocation and assembly module (TAM).</text>
</comment>
<reference evidence="15 16" key="1">
    <citation type="submission" date="2024-06" db="EMBL/GenBank/DDBJ databases">
        <authorList>
            <person name="Woo H."/>
        </authorList>
    </citation>
    <scope>NUCLEOTIDE SEQUENCE [LARGE SCALE GENOMIC DNA]</scope>
    <source>
        <strain evidence="15 16">S2-g</strain>
    </source>
</reference>
<dbReference type="RefSeq" id="WP_367844249.1">
    <property type="nucleotide sequence ID" value="NZ_JBFOHL010000005.1"/>
</dbReference>
<dbReference type="PANTHER" id="PTHR12815">
    <property type="entry name" value="SORTING AND ASSEMBLY MACHINERY SAMM50 PROTEIN FAMILY MEMBER"/>
    <property type="match status" value="1"/>
</dbReference>
<keyword evidence="7" id="KW-0472">Membrane</keyword>
<evidence type="ECO:0000256" key="6">
    <source>
        <dbReference type="ARBA" id="ARBA00022729"/>
    </source>
</evidence>
<dbReference type="InterPro" id="IPR000184">
    <property type="entry name" value="Bac_surfAg_D15"/>
</dbReference>
<keyword evidence="8" id="KW-0998">Cell outer membrane</keyword>
<evidence type="ECO:0000256" key="7">
    <source>
        <dbReference type="ARBA" id="ARBA00023136"/>
    </source>
</evidence>
<evidence type="ECO:0000256" key="11">
    <source>
        <dbReference type="SAM" id="SignalP"/>
    </source>
</evidence>
<keyword evidence="5" id="KW-0812">Transmembrane</keyword>
<feature type="domain" description="Bacterial surface antigen (D15)" evidence="12">
    <location>
        <begin position="299"/>
        <end position="578"/>
    </location>
</feature>
<keyword evidence="6 11" id="KW-0732">Signal</keyword>
<keyword evidence="4" id="KW-1134">Transmembrane beta strand</keyword>
<evidence type="ECO:0000256" key="3">
    <source>
        <dbReference type="ARBA" id="ARBA00015419"/>
    </source>
</evidence>
<evidence type="ECO:0000256" key="8">
    <source>
        <dbReference type="ARBA" id="ARBA00023237"/>
    </source>
</evidence>
<proteinExistence type="inferred from homology"/>
<dbReference type="Pfam" id="PF17243">
    <property type="entry name" value="POTRA_TamA_1"/>
    <property type="match status" value="1"/>
</dbReference>
<evidence type="ECO:0000256" key="5">
    <source>
        <dbReference type="ARBA" id="ARBA00022692"/>
    </source>
</evidence>
<dbReference type="Gene3D" id="3.10.20.310">
    <property type="entry name" value="membrane protein fhac"/>
    <property type="match status" value="3"/>
</dbReference>
<evidence type="ECO:0000313" key="15">
    <source>
        <dbReference type="EMBL" id="MEW9623940.1"/>
    </source>
</evidence>
<comment type="caution">
    <text evidence="15">The sequence shown here is derived from an EMBL/GenBank/DDBJ whole genome shotgun (WGS) entry which is preliminary data.</text>
</comment>
<evidence type="ECO:0000256" key="4">
    <source>
        <dbReference type="ARBA" id="ARBA00022452"/>
    </source>
</evidence>
<evidence type="ECO:0000259" key="14">
    <source>
        <dbReference type="Pfam" id="PF17243"/>
    </source>
</evidence>
<feature type="domain" description="POTRA" evidence="13">
    <location>
        <begin position="195"/>
        <end position="264"/>
    </location>
</feature>
<evidence type="ECO:0000259" key="12">
    <source>
        <dbReference type="Pfam" id="PF01103"/>
    </source>
</evidence>
<feature type="domain" description="TamA POTRA" evidence="14">
    <location>
        <begin position="29"/>
        <end position="104"/>
    </location>
</feature>
<evidence type="ECO:0000256" key="2">
    <source>
        <dbReference type="ARBA" id="ARBA00010248"/>
    </source>
</evidence>
<feature type="chain" id="PRO_5045847286" description="Translocation and assembly module subunit TamA" evidence="11">
    <location>
        <begin position="26"/>
        <end position="592"/>
    </location>
</feature>
<name>A0ABV3QMW0_9GAMM</name>
<dbReference type="EMBL" id="JBFOHL010000005">
    <property type="protein sequence ID" value="MEW9623940.1"/>
    <property type="molecule type" value="Genomic_DNA"/>
</dbReference>
<dbReference type="Gene3D" id="2.40.160.50">
    <property type="entry name" value="membrane protein fhac: a member of the omp85/tpsb transporter family"/>
    <property type="match status" value="1"/>
</dbReference>
<dbReference type="Pfam" id="PF01103">
    <property type="entry name" value="Omp85"/>
    <property type="match status" value="1"/>
</dbReference>
<accession>A0ABV3QMW0</accession>
<keyword evidence="16" id="KW-1185">Reference proteome</keyword>
<evidence type="ECO:0000256" key="10">
    <source>
        <dbReference type="ARBA" id="ARBA00093548"/>
    </source>
</evidence>
<organism evidence="15 16">
    <name type="scientific">Rhodanobacter geophilus</name>
    <dbReference type="NCBI Taxonomy" id="3162488"/>
    <lineage>
        <taxon>Bacteria</taxon>
        <taxon>Pseudomonadati</taxon>
        <taxon>Pseudomonadota</taxon>
        <taxon>Gammaproteobacteria</taxon>
        <taxon>Lysobacterales</taxon>
        <taxon>Rhodanobacteraceae</taxon>
        <taxon>Rhodanobacter</taxon>
    </lineage>
</organism>
<dbReference type="InterPro" id="IPR039910">
    <property type="entry name" value="D15-like"/>
</dbReference>
<dbReference type="Pfam" id="PF07244">
    <property type="entry name" value="POTRA"/>
    <property type="match status" value="1"/>
</dbReference>
<dbReference type="Proteomes" id="UP001556170">
    <property type="component" value="Unassembled WGS sequence"/>
</dbReference>
<sequence length="592" mass="65155">MRRLRRRLAPLFLLPLLLFASLAQAGVQLVVRGVDEPLQQAIAASVGLSQYAHRDVSEAQIRRLYAQAPAQAKAALEPYGYYEADIAAQLQPIGKDWKVTLDVRTGEPVKITSVDVQLDAAALALPSIRRARSVLTRMRGKQLDDAAYDAARDALSAALTANGFLDAKLVTHRVEVNTAQRSAAIRLAWQVGQRYRYGAVHFEGSQFNDGFLDRYLPFKPGDWFDQDQLLQLQQALNGADYFAVVNVLPQVDEKAHGRVDIKVELAPAKRTIYTGGPFIGTDTGFGVRGGVERRWVNRRGHKWKNELVLAQRLKTLSTLYSIPMPGDDQRSFNYGANFRDANTSTSQSRTLELVANETKLWHGWTRTVGLHALSGTFTVGKRSDEPDSTPGIEHGSSTLLFAEASLSRKDADNYDFVHDGWSLGFAARSTAAGLLSSASFSQLTADAKWIHAFGTRKRNRLILRGSAGKTWTDDFAALPPQLRFFAGGDRSVRGYGYQSIGPENSYGRVLGGTSLLVASAEVEHYFTRNWGIATFLDAGNAFDGTDYRPKLGTGIGVRWRSPVGMIRVDLGTPIRDSQRHGVVLHLVIGPDL</sequence>
<comment type="similarity">
    <text evidence="2">Belongs to the TamA family.</text>
</comment>
<evidence type="ECO:0000259" key="13">
    <source>
        <dbReference type="Pfam" id="PF07244"/>
    </source>
</evidence>
<dbReference type="InterPro" id="IPR010827">
    <property type="entry name" value="BamA/TamA_POTRA"/>
</dbReference>
<evidence type="ECO:0000256" key="1">
    <source>
        <dbReference type="ARBA" id="ARBA00004442"/>
    </source>
</evidence>
<evidence type="ECO:0000256" key="9">
    <source>
        <dbReference type="ARBA" id="ARBA00033063"/>
    </source>
</evidence>
<gene>
    <name evidence="15" type="ORF">ABQJ56_06825</name>
</gene>